<evidence type="ECO:0008006" key="5">
    <source>
        <dbReference type="Google" id="ProtNLM"/>
    </source>
</evidence>
<keyword evidence="2" id="KW-0472">Membrane</keyword>
<evidence type="ECO:0000256" key="1">
    <source>
        <dbReference type="SAM" id="MobiDB-lite"/>
    </source>
</evidence>
<dbReference type="AlphaFoldDB" id="A0A8J3JMX9"/>
<accession>A0A8J3JMX9</accession>
<reference evidence="3 4" key="1">
    <citation type="submission" date="2021-01" db="EMBL/GenBank/DDBJ databases">
        <title>Whole genome shotgun sequence of Catellatospora bangladeshensis NBRC 107357.</title>
        <authorList>
            <person name="Komaki H."/>
            <person name="Tamura T."/>
        </authorList>
    </citation>
    <scope>NUCLEOTIDE SEQUENCE [LARGE SCALE GENOMIC DNA]</scope>
    <source>
        <strain evidence="3 4">NBRC 107357</strain>
    </source>
</reference>
<dbReference type="Proteomes" id="UP000601223">
    <property type="component" value="Unassembled WGS sequence"/>
</dbReference>
<keyword evidence="2" id="KW-0812">Transmembrane</keyword>
<sequence length="181" mass="18142">MKHAIRNPDTAPTDAAAPMDDLVAGLAKAKRGPWLTRSTGILLALVLTCGGFLAGVQVQQRFGTGSGTAAGSATGNRPANGYRGNFGGGQFPGGLPGAQQGQNGGQQTAAAPITGKIKLVDGTTVYIETTDGRVLTIKTGDTTTVQATEKITLKDLAAGTAITVQGTTQDTTVTATSITAG</sequence>
<keyword evidence="2" id="KW-1133">Transmembrane helix</keyword>
<dbReference type="RefSeq" id="WP_203750662.1">
    <property type="nucleotide sequence ID" value="NZ_BONF01000030.1"/>
</dbReference>
<keyword evidence="4" id="KW-1185">Reference proteome</keyword>
<feature type="region of interest" description="Disordered" evidence="1">
    <location>
        <begin position="65"/>
        <end position="109"/>
    </location>
</feature>
<feature type="compositionally biased region" description="Low complexity" evidence="1">
    <location>
        <begin position="97"/>
        <end position="107"/>
    </location>
</feature>
<gene>
    <name evidence="3" type="ORF">Cba03nite_49360</name>
</gene>
<evidence type="ECO:0000313" key="3">
    <source>
        <dbReference type="EMBL" id="GIF83587.1"/>
    </source>
</evidence>
<dbReference type="EMBL" id="BONF01000030">
    <property type="protein sequence ID" value="GIF83587.1"/>
    <property type="molecule type" value="Genomic_DNA"/>
</dbReference>
<comment type="caution">
    <text evidence="3">The sequence shown here is derived from an EMBL/GenBank/DDBJ whole genome shotgun (WGS) entry which is preliminary data.</text>
</comment>
<protein>
    <recommendedName>
        <fullName evidence="5">DUF5666 domain-containing protein</fullName>
    </recommendedName>
</protein>
<feature type="compositionally biased region" description="Gly residues" evidence="1">
    <location>
        <begin position="84"/>
        <end position="96"/>
    </location>
</feature>
<evidence type="ECO:0000256" key="2">
    <source>
        <dbReference type="SAM" id="Phobius"/>
    </source>
</evidence>
<organism evidence="3 4">
    <name type="scientific">Catellatospora bangladeshensis</name>
    <dbReference type="NCBI Taxonomy" id="310355"/>
    <lineage>
        <taxon>Bacteria</taxon>
        <taxon>Bacillati</taxon>
        <taxon>Actinomycetota</taxon>
        <taxon>Actinomycetes</taxon>
        <taxon>Micromonosporales</taxon>
        <taxon>Micromonosporaceae</taxon>
        <taxon>Catellatospora</taxon>
    </lineage>
</organism>
<evidence type="ECO:0000313" key="4">
    <source>
        <dbReference type="Proteomes" id="UP000601223"/>
    </source>
</evidence>
<name>A0A8J3JMX9_9ACTN</name>
<proteinExistence type="predicted"/>
<feature type="transmembrane region" description="Helical" evidence="2">
    <location>
        <begin position="34"/>
        <end position="56"/>
    </location>
</feature>